<dbReference type="Pfam" id="PF06884">
    <property type="entry name" value="DUF1264"/>
    <property type="match status" value="1"/>
</dbReference>
<gene>
    <name evidence="3" type="ORF">THAR02_05406</name>
</gene>
<dbReference type="EMBL" id="JOKZ01000148">
    <property type="protein sequence ID" value="KKP02497.1"/>
    <property type="molecule type" value="Genomic_DNA"/>
</dbReference>
<comment type="caution">
    <text evidence="3">The sequence shown here is derived from an EMBL/GenBank/DDBJ whole genome shotgun (WGS) entry which is preliminary data.</text>
</comment>
<dbReference type="Proteomes" id="UP000034112">
    <property type="component" value="Unassembled WGS sequence"/>
</dbReference>
<evidence type="ECO:0000256" key="1">
    <source>
        <dbReference type="ARBA" id="ARBA00009740"/>
    </source>
</evidence>
<comment type="similarity">
    <text evidence="1">Belongs to the OBAP family.</text>
</comment>
<protein>
    <recommendedName>
        <fullName evidence="5">DUF1264 domain-containing protein</fullName>
    </recommendedName>
</protein>
<accession>A0A0F9ZQC3</accession>
<evidence type="ECO:0000313" key="3">
    <source>
        <dbReference type="EMBL" id="KKP02497.1"/>
    </source>
</evidence>
<organism evidence="3 4">
    <name type="scientific">Trichoderma harzianum</name>
    <name type="common">Hypocrea lixii</name>
    <dbReference type="NCBI Taxonomy" id="5544"/>
    <lineage>
        <taxon>Eukaryota</taxon>
        <taxon>Fungi</taxon>
        <taxon>Dikarya</taxon>
        <taxon>Ascomycota</taxon>
        <taxon>Pezizomycotina</taxon>
        <taxon>Sordariomycetes</taxon>
        <taxon>Hypocreomycetidae</taxon>
        <taxon>Hypocreales</taxon>
        <taxon>Hypocreaceae</taxon>
        <taxon>Trichoderma</taxon>
    </lineage>
</organism>
<evidence type="ECO:0000313" key="4">
    <source>
        <dbReference type="Proteomes" id="UP000034112"/>
    </source>
</evidence>
<dbReference type="PANTHER" id="PTHR31360">
    <property type="match status" value="1"/>
</dbReference>
<evidence type="ECO:0008006" key="5">
    <source>
        <dbReference type="Google" id="ProtNLM"/>
    </source>
</evidence>
<dbReference type="OMA" id="RHVEAHH"/>
<proteinExistence type="inferred from homology"/>
<dbReference type="InterPro" id="IPR010686">
    <property type="entry name" value="OBAP-like"/>
</dbReference>
<dbReference type="PANTHER" id="PTHR31360:SF0">
    <property type="entry name" value="OIL BODY-ASSOCIATED PROTEIN 1B"/>
    <property type="match status" value="1"/>
</dbReference>
<name>A0A0F9ZQC3_TRIHA</name>
<evidence type="ECO:0000256" key="2">
    <source>
        <dbReference type="SAM" id="MobiDB-lite"/>
    </source>
</evidence>
<dbReference type="OrthoDB" id="1901244at2759"/>
<sequence>MSLEAHDKAPGDLLPKEDTVLSSAASFTQDFKPVKNICAHLNAFHAYANDPMRSVEANHYCSQLDDEVRQCVLYDSPEPNARIIGIEYMITPKRYESLPADERRLWHSHVYEVKSGMLVMPNRMVPKAAWELAEKREMEKIITLYGKAYHLWQTDRGDELPLGEPQLMMSYTSDGHLDFGRVEERDERFGTNYREKREARKDIPSPKIHGDADSCWHAWRERGNKTPPSYNQK</sequence>
<reference evidence="4" key="1">
    <citation type="journal article" date="2015" name="Genome Announc.">
        <title>Draft whole-genome sequence of the biocontrol agent Trichoderma harzianum T6776.</title>
        <authorList>
            <person name="Baroncelli R."/>
            <person name="Piaggeschi G."/>
            <person name="Fiorini L."/>
            <person name="Bertolini E."/>
            <person name="Zapparata A."/>
            <person name="Pe M.E."/>
            <person name="Sarrocco S."/>
            <person name="Vannacci G."/>
        </authorList>
    </citation>
    <scope>NUCLEOTIDE SEQUENCE [LARGE SCALE GENOMIC DNA]</scope>
    <source>
        <strain evidence="4">T6776</strain>
    </source>
</reference>
<feature type="region of interest" description="Disordered" evidence="2">
    <location>
        <begin position="193"/>
        <end position="214"/>
    </location>
</feature>
<dbReference type="AlphaFoldDB" id="A0A0F9ZQC3"/>